<evidence type="ECO:0000256" key="1">
    <source>
        <dbReference type="ARBA" id="ARBA00022723"/>
    </source>
</evidence>
<dbReference type="InterPro" id="IPR018146">
    <property type="entry name" value="Glyoxalase_1_CS"/>
</dbReference>
<dbReference type="InterPro" id="IPR029068">
    <property type="entry name" value="Glyas_Bleomycin-R_OHBP_Dase"/>
</dbReference>
<gene>
    <name evidence="3" type="ORF">IFR04_000481</name>
</gene>
<dbReference type="OrthoDB" id="16820at2759"/>
<dbReference type="GO" id="GO:0046872">
    <property type="term" value="F:metal ion binding"/>
    <property type="evidence" value="ECO:0007669"/>
    <property type="project" value="UniProtKB-KW"/>
</dbReference>
<dbReference type="EMBL" id="JAFJYH010000003">
    <property type="protein sequence ID" value="KAG4426298.1"/>
    <property type="molecule type" value="Genomic_DNA"/>
</dbReference>
<dbReference type="PANTHER" id="PTHR10374:SF30">
    <property type="entry name" value="LACTOYLGLUTATHIONE LYASE"/>
    <property type="match status" value="1"/>
</dbReference>
<dbReference type="SUPFAM" id="SSF54593">
    <property type="entry name" value="Glyoxalase/Bleomycin resistance protein/Dihydroxybiphenyl dioxygenase"/>
    <property type="match status" value="1"/>
</dbReference>
<evidence type="ECO:0000313" key="3">
    <source>
        <dbReference type="EMBL" id="KAG4426298.1"/>
    </source>
</evidence>
<reference evidence="3" key="1">
    <citation type="submission" date="2021-02" db="EMBL/GenBank/DDBJ databases">
        <title>Genome sequence Cadophora malorum strain M34.</title>
        <authorList>
            <person name="Stefanovic E."/>
            <person name="Vu D."/>
            <person name="Scully C."/>
            <person name="Dijksterhuis J."/>
            <person name="Roader J."/>
            <person name="Houbraken J."/>
        </authorList>
    </citation>
    <scope>NUCLEOTIDE SEQUENCE</scope>
    <source>
        <strain evidence="3">M34</strain>
    </source>
</reference>
<proteinExistence type="predicted"/>
<dbReference type="Proteomes" id="UP000664132">
    <property type="component" value="Unassembled WGS sequence"/>
</dbReference>
<accession>A0A8H7WJQ0</accession>
<dbReference type="InterPro" id="IPR004360">
    <property type="entry name" value="Glyas_Fos-R_dOase_dom"/>
</dbReference>
<dbReference type="PROSITE" id="PS00934">
    <property type="entry name" value="GLYOXALASE_I_1"/>
    <property type="match status" value="1"/>
</dbReference>
<dbReference type="PROSITE" id="PS51819">
    <property type="entry name" value="VOC"/>
    <property type="match status" value="1"/>
</dbReference>
<evidence type="ECO:0000259" key="2">
    <source>
        <dbReference type="PROSITE" id="PS51819"/>
    </source>
</evidence>
<sequence>MASKDITKGFRMTHVGLRVADIERSIGFYSGVFGMKELGRMPLNTVTVVFLGYADSAPSDVPLFAREGVLELVCPTNSIKSMDTPNNHPDSRFVKLAFSVPDMDKAMEYLTSHDIKILKKAGTAQDSDVVCSFLGCETPDKGYDKGLWEAVVNVPFVEDPDRYLIEIIPY</sequence>
<feature type="domain" description="VOC" evidence="2">
    <location>
        <begin position="11"/>
        <end position="170"/>
    </location>
</feature>
<dbReference type="GO" id="GO:0004462">
    <property type="term" value="F:lactoylglutathione lyase activity"/>
    <property type="evidence" value="ECO:0007669"/>
    <property type="project" value="InterPro"/>
</dbReference>
<protein>
    <recommendedName>
        <fullName evidence="2">VOC domain-containing protein</fullName>
    </recommendedName>
</protein>
<organism evidence="3 4">
    <name type="scientific">Cadophora malorum</name>
    <dbReference type="NCBI Taxonomy" id="108018"/>
    <lineage>
        <taxon>Eukaryota</taxon>
        <taxon>Fungi</taxon>
        <taxon>Dikarya</taxon>
        <taxon>Ascomycota</taxon>
        <taxon>Pezizomycotina</taxon>
        <taxon>Leotiomycetes</taxon>
        <taxon>Helotiales</taxon>
        <taxon>Ploettnerulaceae</taxon>
        <taxon>Cadophora</taxon>
    </lineage>
</organism>
<keyword evidence="4" id="KW-1185">Reference proteome</keyword>
<dbReference type="Pfam" id="PF00903">
    <property type="entry name" value="Glyoxalase"/>
    <property type="match status" value="1"/>
</dbReference>
<comment type="caution">
    <text evidence="3">The sequence shown here is derived from an EMBL/GenBank/DDBJ whole genome shotgun (WGS) entry which is preliminary data.</text>
</comment>
<dbReference type="InterPro" id="IPR037523">
    <property type="entry name" value="VOC_core"/>
</dbReference>
<keyword evidence="1" id="KW-0479">Metal-binding</keyword>
<dbReference type="Gene3D" id="3.10.180.10">
    <property type="entry name" value="2,3-Dihydroxybiphenyl 1,2-Dioxygenase, domain 1"/>
    <property type="match status" value="1"/>
</dbReference>
<dbReference type="AlphaFoldDB" id="A0A8H7WJQ0"/>
<evidence type="ECO:0000313" key="4">
    <source>
        <dbReference type="Proteomes" id="UP000664132"/>
    </source>
</evidence>
<name>A0A8H7WJQ0_9HELO</name>
<dbReference type="PANTHER" id="PTHR10374">
    <property type="entry name" value="LACTOYLGLUTATHIONE LYASE GLYOXALASE I"/>
    <property type="match status" value="1"/>
</dbReference>